<dbReference type="EMBL" id="VUOD01000001">
    <property type="protein sequence ID" value="KAA2285950.1"/>
    <property type="molecule type" value="Genomic_DNA"/>
</dbReference>
<comment type="catalytic activity">
    <reaction evidence="2">
        <text>L-tyrosine = (E)-4-coumarate + NH4(+)</text>
        <dbReference type="Rhea" id="RHEA:24906"/>
        <dbReference type="ChEBI" id="CHEBI:12876"/>
        <dbReference type="ChEBI" id="CHEBI:28938"/>
        <dbReference type="ChEBI" id="CHEBI:58315"/>
        <dbReference type="EC" id="4.3.1.23"/>
    </reaction>
</comment>
<evidence type="ECO:0000313" key="5">
    <source>
        <dbReference type="Proteomes" id="UP000322165"/>
    </source>
</evidence>
<dbReference type="Pfam" id="PF00221">
    <property type="entry name" value="Lyase_aromatic"/>
    <property type="match status" value="1"/>
</dbReference>
<evidence type="ECO:0000256" key="2">
    <source>
        <dbReference type="ARBA" id="ARBA00052500"/>
    </source>
</evidence>
<dbReference type="PROSITE" id="PS00488">
    <property type="entry name" value="PAL_HISTIDASE"/>
    <property type="match status" value="1"/>
</dbReference>
<keyword evidence="5" id="KW-1185">Reference proteome</keyword>
<dbReference type="InterPro" id="IPR024083">
    <property type="entry name" value="Fumarase/histidase_N"/>
</dbReference>
<sequence length="516" mass="56034">MAATADIRRLTLDGRPLRIEDVVDVALRRARTSLSTDPAFRARIQRGADLVDRLIAEDGVVYGVSTGYGDSCTVAIPPSLVPELPRHLYTYHGVGLGRWLTPEETRAVLFARLQSLVQGMSGVSIALLEQLQALLEHDILPLIPAEGSVGASGDLTPLSYVAAALCGERQVWHDGRLMPAAEALAMHGLRPLRLRPKEGLAIMNGTAVMTGLACLALRRADYLGRLATRLTAWNVAASAGNAHHFDQTLFAAKPHPGQQRVAARLRRDLASDRPPRNEQRLQDRYSLRCAPHVIGVLEDALPMLRSMLENELNSANDNPLIDAEQEMVLHGGHFYGGHIAFAMDSLKNLVANLADLLDRQLAVLVDSRYNHGLPANLSGAEGVRAPLNHGLKALQISVSAWTAEALKLTMPASVFSRSTECHNQDKVSMGTIAARDALRVLELSEQVAAAMLIASRQALALRRRTGSEPQLAPEATAMQADLEARIPLLVEDRALDGELRALLAAIRAEEWPLYEA</sequence>
<dbReference type="FunFam" id="1.10.275.10:FF:000005">
    <property type="entry name" value="Histidine ammonia-lyase"/>
    <property type="match status" value="1"/>
</dbReference>
<dbReference type="GO" id="GO:0052883">
    <property type="term" value="F:tyrosine ammonia-lyase activity"/>
    <property type="evidence" value="ECO:0007669"/>
    <property type="project" value="UniProtKB-EC"/>
</dbReference>
<protein>
    <recommendedName>
        <fullName evidence="3">tyrosine ammonia-lyase</fullName>
        <ecNumber evidence="3">4.3.1.23</ecNumber>
    </recommendedName>
</protein>
<dbReference type="FunFam" id="1.20.200.10:FF:000012">
    <property type="entry name" value="Tyrosine ammonia-lyase"/>
    <property type="match status" value="1"/>
</dbReference>
<dbReference type="Proteomes" id="UP000322165">
    <property type="component" value="Unassembled WGS sequence"/>
</dbReference>
<dbReference type="Gene3D" id="1.10.275.10">
    <property type="entry name" value="Fumarase/aspartase (N-terminal domain)"/>
    <property type="match status" value="1"/>
</dbReference>
<comment type="caution">
    <text evidence="4">The sequence shown here is derived from an EMBL/GenBank/DDBJ whole genome shotgun (WGS) entry which is preliminary data.</text>
</comment>
<dbReference type="GO" id="GO:0044550">
    <property type="term" value="P:secondary metabolite biosynthetic process"/>
    <property type="evidence" value="ECO:0007669"/>
    <property type="project" value="UniProtKB-ARBA"/>
</dbReference>
<dbReference type="InterPro" id="IPR022313">
    <property type="entry name" value="Phe/His_NH3-lyase_AS"/>
</dbReference>
<organism evidence="4 5">
    <name type="scientific">Arenimonas fontis</name>
    <dbReference type="NCBI Taxonomy" id="2608255"/>
    <lineage>
        <taxon>Bacteria</taxon>
        <taxon>Pseudomonadati</taxon>
        <taxon>Pseudomonadota</taxon>
        <taxon>Gammaproteobacteria</taxon>
        <taxon>Lysobacterales</taxon>
        <taxon>Lysobacteraceae</taxon>
        <taxon>Arenimonas</taxon>
    </lineage>
</organism>
<dbReference type="InterPro" id="IPR008948">
    <property type="entry name" value="L-Aspartase-like"/>
</dbReference>
<proteinExistence type="predicted"/>
<reference evidence="4 5" key="1">
    <citation type="submission" date="2019-09" db="EMBL/GenBank/DDBJ databases">
        <title>Arenimonas chukotkensis sp. nov., a bacterium isolated from Chukotka hot spring, Arctic region, Russia.</title>
        <authorList>
            <person name="Zayulina K.S."/>
            <person name="Prokofeva M.I."/>
            <person name="Elcheninov A.G."/>
            <person name="Novikov A."/>
            <person name="Kochetkova T.V."/>
            <person name="Kublanov I.V."/>
        </authorList>
    </citation>
    <scope>NUCLEOTIDE SEQUENCE [LARGE SCALE GENOMIC DNA]</scope>
    <source>
        <strain evidence="4 5">3729k</strain>
    </source>
</reference>
<name>A0A5B2ZFE6_9GAMM</name>
<dbReference type="SUPFAM" id="SSF48557">
    <property type="entry name" value="L-aspartase-like"/>
    <property type="match status" value="1"/>
</dbReference>
<reference evidence="4 5" key="2">
    <citation type="submission" date="2019-09" db="EMBL/GenBank/DDBJ databases">
        <authorList>
            <person name="Mazur A."/>
        </authorList>
    </citation>
    <scope>NUCLEOTIDE SEQUENCE [LARGE SCALE GENOMIC DNA]</scope>
    <source>
        <strain evidence="4 5">3729k</strain>
    </source>
</reference>
<dbReference type="InterPro" id="IPR001106">
    <property type="entry name" value="Aromatic_Lyase"/>
</dbReference>
<evidence type="ECO:0000256" key="3">
    <source>
        <dbReference type="ARBA" id="ARBA00066365"/>
    </source>
</evidence>
<evidence type="ECO:0000256" key="1">
    <source>
        <dbReference type="ARBA" id="ARBA00023239"/>
    </source>
</evidence>
<accession>A0A5B2ZFE6</accession>
<dbReference type="RefSeq" id="WP_149859168.1">
    <property type="nucleotide sequence ID" value="NZ_VUOD01000001.1"/>
</dbReference>
<gene>
    <name evidence="4" type="ORF">F0415_00115</name>
</gene>
<dbReference type="PANTHER" id="PTHR10362">
    <property type="entry name" value="HISTIDINE AMMONIA-LYASE"/>
    <property type="match status" value="1"/>
</dbReference>
<dbReference type="CDD" id="cd00332">
    <property type="entry name" value="PAL-HAL"/>
    <property type="match status" value="1"/>
</dbReference>
<dbReference type="EC" id="4.3.1.23" evidence="3"/>
<keyword evidence="1 4" id="KW-0456">Lyase</keyword>
<dbReference type="Gene3D" id="1.20.200.10">
    <property type="entry name" value="Fumarase/aspartase (Central domain)"/>
    <property type="match status" value="1"/>
</dbReference>
<dbReference type="AlphaFoldDB" id="A0A5B2ZFE6"/>
<evidence type="ECO:0000313" key="4">
    <source>
        <dbReference type="EMBL" id="KAA2285950.1"/>
    </source>
</evidence>